<dbReference type="AlphaFoldDB" id="A0A1J5GJW9"/>
<evidence type="ECO:0000313" key="6">
    <source>
        <dbReference type="Proteomes" id="UP000182763"/>
    </source>
</evidence>
<feature type="domain" description="Transposase IS200-like" evidence="1">
    <location>
        <begin position="11"/>
        <end position="125"/>
    </location>
</feature>
<proteinExistence type="predicted"/>
<dbReference type="Proteomes" id="UP000182763">
    <property type="component" value="Unassembled WGS sequence"/>
</dbReference>
<evidence type="ECO:0000313" key="5">
    <source>
        <dbReference type="EMBL" id="PJB57160.1"/>
    </source>
</evidence>
<dbReference type="Proteomes" id="UP000231493">
    <property type="component" value="Unassembled WGS sequence"/>
</dbReference>
<dbReference type="SUPFAM" id="SSF143422">
    <property type="entry name" value="Transposase IS200-like"/>
    <property type="match status" value="1"/>
</dbReference>
<dbReference type="Gene3D" id="3.30.70.1290">
    <property type="entry name" value="Transposase IS200-like"/>
    <property type="match status" value="1"/>
</dbReference>
<comment type="caution">
    <text evidence="2">The sequence shown here is derived from an EMBL/GenBank/DDBJ whole genome shotgun (WGS) entry which is preliminary data.</text>
</comment>
<dbReference type="STRING" id="1805029.AUK42_04765"/>
<dbReference type="GO" id="GO:0003677">
    <property type="term" value="F:DNA binding"/>
    <property type="evidence" value="ECO:0007669"/>
    <property type="project" value="InterPro"/>
</dbReference>
<dbReference type="PANTHER" id="PTHR34322">
    <property type="entry name" value="TRANSPOSASE, Y1_TNP DOMAIN-CONTAINING"/>
    <property type="match status" value="1"/>
</dbReference>
<evidence type="ECO:0000313" key="2">
    <source>
        <dbReference type="EMBL" id="OIP69882.1"/>
    </source>
</evidence>
<dbReference type="Proteomes" id="UP000230646">
    <property type="component" value="Unassembled WGS sequence"/>
</dbReference>
<dbReference type="GO" id="GO:0006313">
    <property type="term" value="P:DNA transposition"/>
    <property type="evidence" value="ECO:0007669"/>
    <property type="project" value="InterPro"/>
</dbReference>
<sequence>MVRKNRKEIEYKNALYHIIVKGIEGIDIFADNVDRNKFLQLLQKTSNLFKVHIFFYVLMDTHSHLLLKTEEANLSQAMQFLNSSYAHWYNIKHIRKGHLFQDRYKSHLILNPFYLYSVASYISLNPVEAGLADSPEEFPWSSFQYLLPAPDKITPPWLKIDEFLTLCQTNPDNFINFVKENSQKNNSEKALQNFNKITSNYIQNKPPKNIENRLEKVKERFGDIENNKHLKHLLVYLLIKEGYRIKDIATSLNLTRQSVLGISKKTHKNLITDHFYQLLLNRIKTDLLS</sequence>
<reference evidence="3" key="3">
    <citation type="submission" date="2017-09" db="EMBL/GenBank/DDBJ databases">
        <title>Depth-based differentiation of microbial function through sediment-hosted aquifers and enrichment of novel symbionts in the deep terrestrial subsurface.</title>
        <authorList>
            <person name="Probst A.J."/>
            <person name="Ladd B."/>
            <person name="Jarett J.K."/>
            <person name="Geller-Mcgrath D.E."/>
            <person name="Sieber C.M.K."/>
            <person name="Emerson J.B."/>
            <person name="Anantharaman K."/>
            <person name="Thomas B.C."/>
            <person name="Malmstrom R."/>
            <person name="Stieglmeier M."/>
            <person name="Klingl A."/>
            <person name="Woyke T."/>
            <person name="Ryan C.M."/>
            <person name="Banfield J.F."/>
        </authorList>
    </citation>
    <scope>NUCLEOTIDE SEQUENCE</scope>
    <source>
        <strain evidence="3">CG_4_8_14_3_um_filter_34_18</strain>
    </source>
</reference>
<reference evidence="7 8" key="2">
    <citation type="submission" date="2017-09" db="EMBL/GenBank/DDBJ databases">
        <title>Depth-based differentiation of microbial function through sediment-hosted aquifers and enrichment of novel symbionts in the deep terrestrial subsurface.</title>
        <authorList>
            <person name="Probst A.J."/>
            <person name="Ladd B."/>
            <person name="Jarett J.K."/>
            <person name="Geller-Mcgrath D.E."/>
            <person name="Sieber C.M."/>
            <person name="Emerson J.B."/>
            <person name="Anantharaman K."/>
            <person name="Thomas B.C."/>
            <person name="Malmstrom R."/>
            <person name="Stieglmeier M."/>
            <person name="Klingl A."/>
            <person name="Woyke T."/>
            <person name="Ryan C.M."/>
            <person name="Banfield J.F."/>
        </authorList>
    </citation>
    <scope>NUCLEOTIDE SEQUENCE [LARGE SCALE GENOMIC DNA]</scope>
    <source>
        <strain evidence="4">CG_4_10_14_3_um_filter_34_13</strain>
        <strain evidence="5">CG_4_9_14_3_um_filter_33_16</strain>
    </source>
</reference>
<dbReference type="Pfam" id="PF01797">
    <property type="entry name" value="Y1_Tnp"/>
    <property type="match status" value="1"/>
</dbReference>
<dbReference type="GO" id="GO:0004803">
    <property type="term" value="F:transposase activity"/>
    <property type="evidence" value="ECO:0007669"/>
    <property type="project" value="InterPro"/>
</dbReference>
<accession>A0A2M7K5A8</accession>
<organism evidence="2 6">
    <name type="scientific">Candidatus Infernicultor aquiphilus</name>
    <dbReference type="NCBI Taxonomy" id="1805029"/>
    <lineage>
        <taxon>Bacteria</taxon>
        <taxon>Pseudomonadati</taxon>
        <taxon>Atribacterota</taxon>
        <taxon>Candidatus Phoenicimicrobiia</taxon>
        <taxon>Candidatus Pheonicimicrobiales</taxon>
        <taxon>Candidatus Phoenicimicrobiaceae</taxon>
        <taxon>Candidatus Infernicultor</taxon>
    </lineage>
</organism>
<accession>A0A2M8CDM2</accession>
<evidence type="ECO:0000313" key="7">
    <source>
        <dbReference type="Proteomes" id="UP000228560"/>
    </source>
</evidence>
<evidence type="ECO:0000313" key="8">
    <source>
        <dbReference type="Proteomes" id="UP000230646"/>
    </source>
</evidence>
<accession>A0A1J5GJW9</accession>
<dbReference type="EMBL" id="PFKO01000253">
    <property type="protein sequence ID" value="PIY32174.1"/>
    <property type="molecule type" value="Genomic_DNA"/>
</dbReference>
<name>A0A1J5GJW9_9BACT</name>
<reference evidence="2 6" key="1">
    <citation type="journal article" date="2016" name="Environ. Microbiol.">
        <title>Genomic resolution of a cold subsurface aquifer community provides metabolic insights for novel microbes adapted to high CO concentrations.</title>
        <authorList>
            <person name="Probst A.J."/>
            <person name="Castelle C.J."/>
            <person name="Singh A."/>
            <person name="Brown C.T."/>
            <person name="Anantharaman K."/>
            <person name="Sharon I."/>
            <person name="Hug L.A."/>
            <person name="Burstein D."/>
            <person name="Emerson J.B."/>
            <person name="Thomas B.C."/>
            <person name="Banfield J.F."/>
        </authorList>
    </citation>
    <scope>NUCLEOTIDE SEQUENCE [LARGE SCALE GENOMIC DNA]</scope>
    <source>
        <strain evidence="2">CG2_30_33_13</strain>
    </source>
</reference>
<dbReference type="EMBL" id="MNYY01000095">
    <property type="protein sequence ID" value="OIP69882.1"/>
    <property type="molecule type" value="Genomic_DNA"/>
</dbReference>
<dbReference type="EMBL" id="PFTV01000079">
    <property type="protein sequence ID" value="PJB57160.1"/>
    <property type="molecule type" value="Genomic_DNA"/>
</dbReference>
<evidence type="ECO:0000259" key="1">
    <source>
        <dbReference type="SMART" id="SM01321"/>
    </source>
</evidence>
<gene>
    <name evidence="2" type="ORF">AUK42_04765</name>
    <name evidence="5" type="ORF">CO097_03190</name>
    <name evidence="4" type="ORF">COZ07_06585</name>
    <name evidence="3" type="ORF">COZ58_08080</name>
</gene>
<dbReference type="EMBL" id="PFIP01000167">
    <property type="protein sequence ID" value="PIX33315.1"/>
    <property type="molecule type" value="Genomic_DNA"/>
</dbReference>
<protein>
    <recommendedName>
        <fullName evidence="1">Transposase IS200-like domain-containing protein</fullName>
    </recommendedName>
</protein>
<dbReference type="SMART" id="SM01321">
    <property type="entry name" value="Y1_Tnp"/>
    <property type="match status" value="1"/>
</dbReference>
<dbReference type="InterPro" id="IPR002686">
    <property type="entry name" value="Transposase_17"/>
</dbReference>
<evidence type="ECO:0000313" key="4">
    <source>
        <dbReference type="EMBL" id="PIY32174.1"/>
    </source>
</evidence>
<dbReference type="InterPro" id="IPR036515">
    <property type="entry name" value="Transposase_17_sf"/>
</dbReference>
<accession>A0A2M7PP80</accession>
<dbReference type="PANTHER" id="PTHR34322:SF2">
    <property type="entry name" value="TRANSPOSASE IS200-LIKE DOMAIN-CONTAINING PROTEIN"/>
    <property type="match status" value="1"/>
</dbReference>
<dbReference type="Proteomes" id="UP000228560">
    <property type="component" value="Unassembled WGS sequence"/>
</dbReference>
<dbReference type="RefSeq" id="WP_406607804.1">
    <property type="nucleotide sequence ID" value="NZ_PFKO01000253.1"/>
</dbReference>
<evidence type="ECO:0000313" key="3">
    <source>
        <dbReference type="EMBL" id="PIX33315.1"/>
    </source>
</evidence>